<protein>
    <submittedName>
        <fullName evidence="6">Transcriptional regulator</fullName>
    </submittedName>
</protein>
<dbReference type="PRINTS" id="PR00455">
    <property type="entry name" value="HTHTETR"/>
</dbReference>
<dbReference type="SUPFAM" id="SSF46689">
    <property type="entry name" value="Homeodomain-like"/>
    <property type="match status" value="1"/>
</dbReference>
<organism evidence="6 7">
    <name type="scientific">Saccharomonospora cyanea NA-134</name>
    <dbReference type="NCBI Taxonomy" id="882082"/>
    <lineage>
        <taxon>Bacteria</taxon>
        <taxon>Bacillati</taxon>
        <taxon>Actinomycetota</taxon>
        <taxon>Actinomycetes</taxon>
        <taxon>Pseudonocardiales</taxon>
        <taxon>Pseudonocardiaceae</taxon>
        <taxon>Saccharomonospora</taxon>
    </lineage>
</organism>
<dbReference type="EMBL" id="CM001440">
    <property type="protein sequence ID" value="EHR59211.1"/>
    <property type="molecule type" value="Genomic_DNA"/>
</dbReference>
<dbReference type="Gene3D" id="1.10.357.10">
    <property type="entry name" value="Tetracycline Repressor, domain 2"/>
    <property type="match status" value="1"/>
</dbReference>
<dbReference type="HOGENOM" id="CLU_069356_17_1_11"/>
<evidence type="ECO:0000313" key="7">
    <source>
        <dbReference type="Proteomes" id="UP000002791"/>
    </source>
</evidence>
<evidence type="ECO:0000256" key="2">
    <source>
        <dbReference type="ARBA" id="ARBA00023125"/>
    </source>
</evidence>
<keyword evidence="2 4" id="KW-0238">DNA-binding</keyword>
<evidence type="ECO:0000256" key="1">
    <source>
        <dbReference type="ARBA" id="ARBA00023015"/>
    </source>
</evidence>
<dbReference type="InterPro" id="IPR001647">
    <property type="entry name" value="HTH_TetR"/>
</dbReference>
<dbReference type="GO" id="GO:0003700">
    <property type="term" value="F:DNA-binding transcription factor activity"/>
    <property type="evidence" value="ECO:0007669"/>
    <property type="project" value="TreeGrafter"/>
</dbReference>
<sequence length="196" mass="20808">MRAMTQQVGTPRRRDALSNRAAILRAAAAAFSKRGRAVDVREIARCAGVGMGTLYRHFPSKDALIETLVAESYAHWVEAARRSARTRPNAWEALAAFIADALTYQRRDRALLENLAATTDSAGLSGCRKYLGPLVAELVAAAHAEGALRAGVGPDDVLGLLAALGRLVELDLPADTVSRCLDIALAGLRHGPALDA</sequence>
<feature type="DNA-binding region" description="H-T-H motif" evidence="4">
    <location>
        <begin position="39"/>
        <end position="58"/>
    </location>
</feature>
<dbReference type="PANTHER" id="PTHR30055">
    <property type="entry name" value="HTH-TYPE TRANSCRIPTIONAL REGULATOR RUTR"/>
    <property type="match status" value="1"/>
</dbReference>
<dbReference type="Pfam" id="PF21597">
    <property type="entry name" value="TetR_C_43"/>
    <property type="match status" value="1"/>
</dbReference>
<gene>
    <name evidence="6" type="ORF">SaccyDRAFT_0275</name>
</gene>
<reference evidence="6 7" key="1">
    <citation type="submission" date="2011-11" db="EMBL/GenBank/DDBJ databases">
        <title>The Noncontiguous Finished sequence of Saccharomonospora cyanea NA-134.</title>
        <authorList>
            <consortium name="US DOE Joint Genome Institute"/>
            <person name="Lucas S."/>
            <person name="Han J."/>
            <person name="Lapidus A."/>
            <person name="Cheng J.-F."/>
            <person name="Goodwin L."/>
            <person name="Pitluck S."/>
            <person name="Peters L."/>
            <person name="Ovchinnikova G."/>
            <person name="Lu M."/>
            <person name="Detter J.C."/>
            <person name="Han C."/>
            <person name="Tapia R."/>
            <person name="Land M."/>
            <person name="Hauser L."/>
            <person name="Kyrpides N."/>
            <person name="Ivanova N."/>
            <person name="Pagani I."/>
            <person name="Brambilla E.-M."/>
            <person name="Klenk H.-P."/>
            <person name="Woyke T."/>
        </authorList>
    </citation>
    <scope>NUCLEOTIDE SEQUENCE [LARGE SCALE GENOMIC DNA]</scope>
    <source>
        <strain evidence="6 7">NA-134</strain>
    </source>
</reference>
<dbReference type="SUPFAM" id="SSF48498">
    <property type="entry name" value="Tetracyclin repressor-like, C-terminal domain"/>
    <property type="match status" value="1"/>
</dbReference>
<feature type="domain" description="HTH tetR-type" evidence="5">
    <location>
        <begin position="17"/>
        <end position="76"/>
    </location>
</feature>
<dbReference type="InterPro" id="IPR036271">
    <property type="entry name" value="Tet_transcr_reg_TetR-rel_C_sf"/>
</dbReference>
<keyword evidence="1" id="KW-0805">Transcription regulation</keyword>
<dbReference type="GO" id="GO:0000976">
    <property type="term" value="F:transcription cis-regulatory region binding"/>
    <property type="evidence" value="ECO:0007669"/>
    <property type="project" value="TreeGrafter"/>
</dbReference>
<dbReference type="InterPro" id="IPR050109">
    <property type="entry name" value="HTH-type_TetR-like_transc_reg"/>
</dbReference>
<dbReference type="PANTHER" id="PTHR30055:SF234">
    <property type="entry name" value="HTH-TYPE TRANSCRIPTIONAL REGULATOR BETI"/>
    <property type="match status" value="1"/>
</dbReference>
<dbReference type="Pfam" id="PF00440">
    <property type="entry name" value="TetR_N"/>
    <property type="match status" value="1"/>
</dbReference>
<evidence type="ECO:0000259" key="5">
    <source>
        <dbReference type="PROSITE" id="PS50977"/>
    </source>
</evidence>
<name>H5XDY0_9PSEU</name>
<dbReference type="PROSITE" id="PS50977">
    <property type="entry name" value="HTH_TETR_2"/>
    <property type="match status" value="1"/>
</dbReference>
<keyword evidence="7" id="KW-1185">Reference proteome</keyword>
<keyword evidence="3" id="KW-0804">Transcription</keyword>
<proteinExistence type="predicted"/>
<evidence type="ECO:0000313" key="6">
    <source>
        <dbReference type="EMBL" id="EHR59211.1"/>
    </source>
</evidence>
<dbReference type="InterPro" id="IPR049445">
    <property type="entry name" value="TetR_SbtR-like_C"/>
</dbReference>
<dbReference type="AlphaFoldDB" id="H5XDY0"/>
<dbReference type="STRING" id="882082.SaccyDRAFT_0275"/>
<evidence type="ECO:0000256" key="4">
    <source>
        <dbReference type="PROSITE-ProRule" id="PRU00335"/>
    </source>
</evidence>
<evidence type="ECO:0000256" key="3">
    <source>
        <dbReference type="ARBA" id="ARBA00023163"/>
    </source>
</evidence>
<dbReference type="Proteomes" id="UP000002791">
    <property type="component" value="Chromosome"/>
</dbReference>
<accession>H5XDY0</accession>
<dbReference type="InterPro" id="IPR009057">
    <property type="entry name" value="Homeodomain-like_sf"/>
</dbReference>
<dbReference type="eggNOG" id="COG1309">
    <property type="taxonomic scope" value="Bacteria"/>
</dbReference>